<evidence type="ECO:0000256" key="8">
    <source>
        <dbReference type="RuleBase" id="RU363009"/>
    </source>
</evidence>
<keyword evidence="5" id="KW-1133">Transmembrane helix</keyword>
<evidence type="ECO:0000256" key="5">
    <source>
        <dbReference type="ARBA" id="ARBA00022989"/>
    </source>
</evidence>
<keyword evidence="10" id="KW-1185">Reference proteome</keyword>
<keyword evidence="3" id="KW-0812">Transmembrane</keyword>
<comment type="subunit">
    <text evidence="8">Component of the mitochondrial contact site and cristae organizing system (MICOS) complex.</text>
</comment>
<dbReference type="PANTHER" id="PTHR31816">
    <property type="entry name" value="MICOS COMPLEX SUBUNIT MIC13"/>
    <property type="match status" value="1"/>
</dbReference>
<evidence type="ECO:0000256" key="2">
    <source>
        <dbReference type="ARBA" id="ARBA00006771"/>
    </source>
</evidence>
<dbReference type="GO" id="GO:0044284">
    <property type="term" value="C:mitochondrial crista junction"/>
    <property type="evidence" value="ECO:0007669"/>
    <property type="project" value="TreeGrafter"/>
</dbReference>
<dbReference type="EMBL" id="JARPUR010000002">
    <property type="protein sequence ID" value="KAK4882143.1"/>
    <property type="molecule type" value="Genomic_DNA"/>
</dbReference>
<dbReference type="InterPro" id="IPR026769">
    <property type="entry name" value="Mic13"/>
</dbReference>
<evidence type="ECO:0000313" key="10">
    <source>
        <dbReference type="Proteomes" id="UP001353858"/>
    </source>
</evidence>
<proteinExistence type="inferred from homology"/>
<dbReference type="GO" id="GO:0042407">
    <property type="term" value="P:cristae formation"/>
    <property type="evidence" value="ECO:0007669"/>
    <property type="project" value="TreeGrafter"/>
</dbReference>
<comment type="subcellular location">
    <subcellularLocation>
        <location evidence="1 8">Mitochondrion inner membrane</location>
        <topology evidence="1 8">Single-pass membrane protein</topology>
    </subcellularLocation>
</comment>
<comment type="caution">
    <text evidence="9">The sequence shown here is derived from an EMBL/GenBank/DDBJ whole genome shotgun (WGS) entry which is preliminary data.</text>
</comment>
<gene>
    <name evidence="9" type="ORF">RN001_005462</name>
</gene>
<dbReference type="Proteomes" id="UP001353858">
    <property type="component" value="Unassembled WGS sequence"/>
</dbReference>
<keyword evidence="7" id="KW-0472">Membrane</keyword>
<dbReference type="GO" id="GO:0061617">
    <property type="term" value="C:MICOS complex"/>
    <property type="evidence" value="ECO:0007669"/>
    <property type="project" value="UniProtKB-UniRule"/>
</dbReference>
<reference evidence="10" key="1">
    <citation type="submission" date="2023-01" db="EMBL/GenBank/DDBJ databases">
        <title>Key to firefly adult light organ development and bioluminescence: homeobox transcription factors regulate luciferase expression and transportation to peroxisome.</title>
        <authorList>
            <person name="Fu X."/>
        </authorList>
    </citation>
    <scope>NUCLEOTIDE SEQUENCE [LARGE SCALE GENOMIC DNA]</scope>
</reference>
<comment type="similarity">
    <text evidence="2 8">Belongs to the MICOS complex subunit Mic13 family.</text>
</comment>
<evidence type="ECO:0000313" key="9">
    <source>
        <dbReference type="EMBL" id="KAK4882143.1"/>
    </source>
</evidence>
<keyword evidence="6 8" id="KW-0496">Mitochondrion</keyword>
<sequence>MIKFILKSGIVLGAVYYSAQEGVWKHSAESIKVCDKIYDFASPYYNQAKAQLPIEIPDFPKTIQVRQFLKQSWNKGVTASCIFLSNLPENLSTWTTHGVDKIKSNEEIKNMFKTFSGSTDDEKSLKR</sequence>
<evidence type="ECO:0000256" key="7">
    <source>
        <dbReference type="ARBA" id="ARBA00023136"/>
    </source>
</evidence>
<evidence type="ECO:0000256" key="4">
    <source>
        <dbReference type="ARBA" id="ARBA00022792"/>
    </source>
</evidence>
<evidence type="ECO:0000256" key="3">
    <source>
        <dbReference type="ARBA" id="ARBA00022692"/>
    </source>
</evidence>
<organism evidence="9 10">
    <name type="scientific">Aquatica leii</name>
    <dbReference type="NCBI Taxonomy" id="1421715"/>
    <lineage>
        <taxon>Eukaryota</taxon>
        <taxon>Metazoa</taxon>
        <taxon>Ecdysozoa</taxon>
        <taxon>Arthropoda</taxon>
        <taxon>Hexapoda</taxon>
        <taxon>Insecta</taxon>
        <taxon>Pterygota</taxon>
        <taxon>Neoptera</taxon>
        <taxon>Endopterygota</taxon>
        <taxon>Coleoptera</taxon>
        <taxon>Polyphaga</taxon>
        <taxon>Elateriformia</taxon>
        <taxon>Elateroidea</taxon>
        <taxon>Lampyridae</taxon>
        <taxon>Luciolinae</taxon>
        <taxon>Aquatica</taxon>
    </lineage>
</organism>
<dbReference type="Pfam" id="PF15884">
    <property type="entry name" value="QIL1"/>
    <property type="match status" value="1"/>
</dbReference>
<accession>A0AAN7PCR3</accession>
<comment type="function">
    <text evidence="8">Component of the MICOS complex, a large protein complex of the mitochondrial inner membrane that plays crucial roles in the maintenance of crista junctions, inner membrane architecture, and formation of contact sites to the outer membrane.</text>
</comment>
<name>A0AAN7PCR3_9COLE</name>
<protein>
    <recommendedName>
        <fullName evidence="8">MICOS complex subunit MIC13</fullName>
    </recommendedName>
</protein>
<keyword evidence="4 8" id="KW-0999">Mitochondrion inner membrane</keyword>
<evidence type="ECO:0000256" key="1">
    <source>
        <dbReference type="ARBA" id="ARBA00004434"/>
    </source>
</evidence>
<dbReference type="AlphaFoldDB" id="A0AAN7PCR3"/>
<dbReference type="PANTHER" id="PTHR31816:SF3">
    <property type="entry name" value="MICOS COMPLEX SUBUNIT MIC13"/>
    <property type="match status" value="1"/>
</dbReference>
<evidence type="ECO:0000256" key="6">
    <source>
        <dbReference type="ARBA" id="ARBA00023128"/>
    </source>
</evidence>